<dbReference type="OrthoDB" id="6358690at2759"/>
<dbReference type="EnsemblMetazoa" id="CLYHEMT005198.1">
    <property type="protein sequence ID" value="CLYHEMP005198.1"/>
    <property type="gene ID" value="CLYHEMG005198"/>
</dbReference>
<protein>
    <submittedName>
        <fullName evidence="2">Uncharacterized protein</fullName>
    </submittedName>
</protein>
<accession>A0A7M5V7Y9</accession>
<reference evidence="2" key="1">
    <citation type="submission" date="2021-01" db="UniProtKB">
        <authorList>
            <consortium name="EnsemblMetazoa"/>
        </authorList>
    </citation>
    <scope>IDENTIFICATION</scope>
</reference>
<dbReference type="Proteomes" id="UP000594262">
    <property type="component" value="Unplaced"/>
</dbReference>
<evidence type="ECO:0000313" key="3">
    <source>
        <dbReference type="Proteomes" id="UP000594262"/>
    </source>
</evidence>
<dbReference type="InterPro" id="IPR052613">
    <property type="entry name" value="LicD_transferase"/>
</dbReference>
<dbReference type="AlphaFoldDB" id="A0A7M5V7Y9"/>
<keyword evidence="1" id="KW-0472">Membrane</keyword>
<dbReference type="PANTHER" id="PTHR13627:SF34">
    <property type="entry name" value="RIBITOL-5-PHOSPHATE TRANSFERASE"/>
    <property type="match status" value="1"/>
</dbReference>
<evidence type="ECO:0000313" key="2">
    <source>
        <dbReference type="EnsemblMetazoa" id="CLYHEMP005198.1"/>
    </source>
</evidence>
<evidence type="ECO:0000256" key="1">
    <source>
        <dbReference type="SAM" id="Phobius"/>
    </source>
</evidence>
<keyword evidence="1" id="KW-1133">Transmembrane helix</keyword>
<feature type="transmembrane region" description="Helical" evidence="1">
    <location>
        <begin position="32"/>
        <end position="50"/>
    </location>
</feature>
<keyword evidence="3" id="KW-1185">Reference proteome</keyword>
<name>A0A7M5V7Y9_9CNID</name>
<proteinExistence type="predicted"/>
<dbReference type="PANTHER" id="PTHR13627">
    <property type="entry name" value="FUKUTIN RELATED PROTEIN"/>
    <property type="match status" value="1"/>
</dbReference>
<keyword evidence="1" id="KW-0812">Transmembrane</keyword>
<sequence length="637" mass="74477">LCLSVVILYVHVARTRKKKRNKKMRFSWKKKHFVLLMFLSIAFFEIVLLLKRKSGVQFLPFYQKDWSRIIDRNDNGTQTCYTKEIHLFLKHISRAQRFERHSNIRRLANVVTTRLSRLNVGHFAIRNSVDNVTVILNAVNEIENLTTILMDLKHNPSWKAMIILLGLKQKDYELYSSTLKDIRKVLPSFRFVVFKPDKMETTAKTLLKLIRKVKTKFIFLARKLRKIDQNFSFKDFLSPLLYRTVDVLSGSIAYLDGLWSTGCHQTKLIWSQYKAEFGGDVGFGRGLIQCDNVDGPLALERDFLVNFLQKSVQTNCLDKLLYPELIFKLNNERKIMKVHFQSIFHMENSSDFRDLVRMEWLIFSFRNQISEIIATHENYEKTHFEFTYVEAKSDCGGTKSNMLKPRACMRSLHHMLMDTYKLFDKLGYGYTNEDGSGMAATKLDDTLPWDLDQDFAFRASNFTDLLKHENEFGLKGMHFKTDIDKPCLKNASASNGLIGDSPKWTCGYIGVRGNTWRLEAWGEYVLIGDFYQPWNLHPFYKNVFPPNRIIGEDTKVHMRDHWSPNRPNPGLYARSHYGYDVLKHAKHWMDGGSNRGYNSWGDYVTKPRFEDCPVEGHHLCLNQYLADGNIQFQHPWA</sequence>
<organism evidence="2 3">
    <name type="scientific">Clytia hemisphaerica</name>
    <dbReference type="NCBI Taxonomy" id="252671"/>
    <lineage>
        <taxon>Eukaryota</taxon>
        <taxon>Metazoa</taxon>
        <taxon>Cnidaria</taxon>
        <taxon>Hydrozoa</taxon>
        <taxon>Hydroidolina</taxon>
        <taxon>Leptothecata</taxon>
        <taxon>Obeliida</taxon>
        <taxon>Clytiidae</taxon>
        <taxon>Clytia</taxon>
    </lineage>
</organism>